<reference evidence="1" key="1">
    <citation type="submission" date="2014-09" db="EMBL/GenBank/DDBJ databases">
        <authorList>
            <person name="Magalhaes I.L.F."/>
            <person name="Oliveira U."/>
            <person name="Santos F.R."/>
            <person name="Vidigal T.H.D.A."/>
            <person name="Brescovit A.D."/>
            <person name="Santos A.J."/>
        </authorList>
    </citation>
    <scope>NUCLEOTIDE SEQUENCE</scope>
    <source>
        <tissue evidence="1">Shoot tissue taken approximately 20 cm above the soil surface</tissue>
    </source>
</reference>
<evidence type="ECO:0000313" key="1">
    <source>
        <dbReference type="EMBL" id="JAD52576.1"/>
    </source>
</evidence>
<proteinExistence type="predicted"/>
<dbReference type="EMBL" id="GBRH01245319">
    <property type="protein sequence ID" value="JAD52576.1"/>
    <property type="molecule type" value="Transcribed_RNA"/>
</dbReference>
<reference evidence="1" key="2">
    <citation type="journal article" date="2015" name="Data Brief">
        <title>Shoot transcriptome of the giant reed, Arundo donax.</title>
        <authorList>
            <person name="Barrero R.A."/>
            <person name="Guerrero F.D."/>
            <person name="Moolhuijzen P."/>
            <person name="Goolsby J.A."/>
            <person name="Tidwell J."/>
            <person name="Bellgard S.E."/>
            <person name="Bellgard M.I."/>
        </authorList>
    </citation>
    <scope>NUCLEOTIDE SEQUENCE</scope>
    <source>
        <tissue evidence="1">Shoot tissue taken approximately 20 cm above the soil surface</tissue>
    </source>
</reference>
<accession>A0A0A9AN76</accession>
<name>A0A0A9AN76_ARUDO</name>
<sequence length="38" mass="4605">MAGMVAGNSLSRLKQQRQWHERWLCNIETRVRMSLRVY</sequence>
<dbReference type="AlphaFoldDB" id="A0A0A9AN76"/>
<protein>
    <submittedName>
        <fullName evidence="1">Uncharacterized protein</fullName>
    </submittedName>
</protein>
<organism evidence="1">
    <name type="scientific">Arundo donax</name>
    <name type="common">Giant reed</name>
    <name type="synonym">Donax arundinaceus</name>
    <dbReference type="NCBI Taxonomy" id="35708"/>
    <lineage>
        <taxon>Eukaryota</taxon>
        <taxon>Viridiplantae</taxon>
        <taxon>Streptophyta</taxon>
        <taxon>Embryophyta</taxon>
        <taxon>Tracheophyta</taxon>
        <taxon>Spermatophyta</taxon>
        <taxon>Magnoliopsida</taxon>
        <taxon>Liliopsida</taxon>
        <taxon>Poales</taxon>
        <taxon>Poaceae</taxon>
        <taxon>PACMAD clade</taxon>
        <taxon>Arundinoideae</taxon>
        <taxon>Arundineae</taxon>
        <taxon>Arundo</taxon>
    </lineage>
</organism>